<keyword evidence="11" id="KW-1185">Reference proteome</keyword>
<protein>
    <recommendedName>
        <fullName evidence="6">Transcription factor MYBS1</fullName>
    </recommendedName>
    <alternativeName>
        <fullName evidence="7">Myb-related protein S1</fullName>
    </alternativeName>
</protein>
<feature type="domain" description="HTH myb-type" evidence="9">
    <location>
        <begin position="161"/>
        <end position="205"/>
    </location>
</feature>
<keyword evidence="4" id="KW-0804">Transcription</keyword>
<dbReference type="GO" id="GO:0003677">
    <property type="term" value="F:DNA binding"/>
    <property type="evidence" value="ECO:0007669"/>
    <property type="project" value="UniProtKB-KW"/>
</dbReference>
<dbReference type="FunFam" id="1.10.10.60:FF:000009">
    <property type="entry name" value="transcription factor MYB1R1"/>
    <property type="match status" value="1"/>
</dbReference>
<feature type="compositionally biased region" description="Basic and acidic residues" evidence="8">
    <location>
        <begin position="130"/>
        <end position="145"/>
    </location>
</feature>
<evidence type="ECO:0000256" key="4">
    <source>
        <dbReference type="ARBA" id="ARBA00023163"/>
    </source>
</evidence>
<dbReference type="AlphaFoldDB" id="A0A2I0VP25"/>
<dbReference type="GO" id="GO:0009739">
    <property type="term" value="P:response to gibberellin"/>
    <property type="evidence" value="ECO:0007669"/>
    <property type="project" value="UniProtKB-ARBA"/>
</dbReference>
<dbReference type="STRING" id="906689.A0A2I0VP25"/>
<evidence type="ECO:0000256" key="8">
    <source>
        <dbReference type="SAM" id="MobiDB-lite"/>
    </source>
</evidence>
<dbReference type="Gene3D" id="1.10.10.60">
    <property type="entry name" value="Homeodomain-like"/>
    <property type="match status" value="2"/>
</dbReference>
<feature type="region of interest" description="Disordered" evidence="8">
    <location>
        <begin position="87"/>
        <end position="145"/>
    </location>
</feature>
<evidence type="ECO:0000313" key="10">
    <source>
        <dbReference type="EMBL" id="PKU65167.1"/>
    </source>
</evidence>
<evidence type="ECO:0000256" key="2">
    <source>
        <dbReference type="ARBA" id="ARBA00023015"/>
    </source>
</evidence>
<reference evidence="10 11" key="1">
    <citation type="journal article" date="2016" name="Sci. Rep.">
        <title>The Dendrobium catenatum Lindl. genome sequence provides insights into polysaccharide synthase, floral development and adaptive evolution.</title>
        <authorList>
            <person name="Zhang G.Q."/>
            <person name="Xu Q."/>
            <person name="Bian C."/>
            <person name="Tsai W.C."/>
            <person name="Yeh C.M."/>
            <person name="Liu K.W."/>
            <person name="Yoshida K."/>
            <person name="Zhang L.S."/>
            <person name="Chang S.B."/>
            <person name="Chen F."/>
            <person name="Shi Y."/>
            <person name="Su Y.Y."/>
            <person name="Zhang Y.Q."/>
            <person name="Chen L.J."/>
            <person name="Yin Y."/>
            <person name="Lin M."/>
            <person name="Huang H."/>
            <person name="Deng H."/>
            <person name="Wang Z.W."/>
            <person name="Zhu S.L."/>
            <person name="Zhao X."/>
            <person name="Deng C."/>
            <person name="Niu S.C."/>
            <person name="Huang J."/>
            <person name="Wang M."/>
            <person name="Liu G.H."/>
            <person name="Yang H.J."/>
            <person name="Xiao X.J."/>
            <person name="Hsiao Y.Y."/>
            <person name="Wu W.L."/>
            <person name="Chen Y.Y."/>
            <person name="Mitsuda N."/>
            <person name="Ohme-Takagi M."/>
            <person name="Luo Y.B."/>
            <person name="Van de Peer Y."/>
            <person name="Liu Z.J."/>
        </authorList>
    </citation>
    <scope>NUCLEOTIDE SEQUENCE [LARGE SCALE GENOMIC DNA]</scope>
    <source>
        <tissue evidence="10">The whole plant</tissue>
    </source>
</reference>
<dbReference type="GO" id="GO:0009744">
    <property type="term" value="P:response to sucrose"/>
    <property type="evidence" value="ECO:0007669"/>
    <property type="project" value="UniProtKB-ARBA"/>
</dbReference>
<evidence type="ECO:0000256" key="3">
    <source>
        <dbReference type="ARBA" id="ARBA00023125"/>
    </source>
</evidence>
<dbReference type="SUPFAM" id="SSF46689">
    <property type="entry name" value="Homeodomain-like"/>
    <property type="match status" value="2"/>
</dbReference>
<dbReference type="PANTHER" id="PTHR44042">
    <property type="entry name" value="DUPLICATED HOMEODOMAIN-LIKE SUPERFAMILY PROTEIN-RELATED"/>
    <property type="match status" value="1"/>
</dbReference>
<organism evidence="10 11">
    <name type="scientific">Dendrobium catenatum</name>
    <dbReference type="NCBI Taxonomy" id="906689"/>
    <lineage>
        <taxon>Eukaryota</taxon>
        <taxon>Viridiplantae</taxon>
        <taxon>Streptophyta</taxon>
        <taxon>Embryophyta</taxon>
        <taxon>Tracheophyta</taxon>
        <taxon>Spermatophyta</taxon>
        <taxon>Magnoliopsida</taxon>
        <taxon>Liliopsida</taxon>
        <taxon>Asparagales</taxon>
        <taxon>Orchidaceae</taxon>
        <taxon>Epidendroideae</taxon>
        <taxon>Malaxideae</taxon>
        <taxon>Dendrobiinae</taxon>
        <taxon>Dendrobium</taxon>
    </lineage>
</organism>
<keyword evidence="3" id="KW-0238">DNA-binding</keyword>
<dbReference type="Proteomes" id="UP000233837">
    <property type="component" value="Unassembled WGS sequence"/>
</dbReference>
<dbReference type="FunFam" id="1.10.10.60:FF:000154">
    <property type="entry name" value="Transcription factor SRM1"/>
    <property type="match status" value="1"/>
</dbReference>
<dbReference type="GO" id="GO:0005634">
    <property type="term" value="C:nucleus"/>
    <property type="evidence" value="ECO:0007669"/>
    <property type="project" value="UniProtKB-SubCell"/>
</dbReference>
<evidence type="ECO:0000256" key="5">
    <source>
        <dbReference type="ARBA" id="ARBA00023242"/>
    </source>
</evidence>
<dbReference type="SMART" id="SM00717">
    <property type="entry name" value="SANT"/>
    <property type="match status" value="2"/>
</dbReference>
<dbReference type="PANTHER" id="PTHR44042:SF67">
    <property type="entry name" value="MYB-LIKE PROTEIN I"/>
    <property type="match status" value="1"/>
</dbReference>
<dbReference type="PROSITE" id="PS51294">
    <property type="entry name" value="HTH_MYB"/>
    <property type="match status" value="1"/>
</dbReference>
<evidence type="ECO:0000259" key="9">
    <source>
        <dbReference type="PROSITE" id="PS51294"/>
    </source>
</evidence>
<feature type="compositionally biased region" description="Gly residues" evidence="8">
    <location>
        <begin position="116"/>
        <end position="127"/>
    </location>
</feature>
<evidence type="ECO:0000313" key="11">
    <source>
        <dbReference type="Proteomes" id="UP000233837"/>
    </source>
</evidence>
<dbReference type="InterPro" id="IPR009057">
    <property type="entry name" value="Homeodomain-like_sf"/>
</dbReference>
<dbReference type="CDD" id="cd00167">
    <property type="entry name" value="SANT"/>
    <property type="match status" value="2"/>
</dbReference>
<dbReference type="Pfam" id="PF00249">
    <property type="entry name" value="Myb_DNA-binding"/>
    <property type="match status" value="1"/>
</dbReference>
<dbReference type="InterPro" id="IPR006447">
    <property type="entry name" value="Myb_dom_plants"/>
</dbReference>
<comment type="subcellular location">
    <subcellularLocation>
        <location evidence="1">Nucleus</location>
    </subcellularLocation>
</comment>
<name>A0A2I0VP25_9ASPA</name>
<evidence type="ECO:0000256" key="1">
    <source>
        <dbReference type="ARBA" id="ARBA00004123"/>
    </source>
</evidence>
<dbReference type="EMBL" id="KZ503378">
    <property type="protein sequence ID" value="PKU65167.1"/>
    <property type="molecule type" value="Genomic_DNA"/>
</dbReference>
<keyword evidence="2" id="KW-0805">Transcription regulation</keyword>
<dbReference type="InterPro" id="IPR017930">
    <property type="entry name" value="Myb_dom"/>
</dbReference>
<dbReference type="InterPro" id="IPR001005">
    <property type="entry name" value="SANT/Myb"/>
</dbReference>
<gene>
    <name evidence="10" type="primary">DIVARICATA</name>
    <name evidence="10" type="ORF">MA16_Dca004783</name>
</gene>
<dbReference type="NCBIfam" id="TIGR01557">
    <property type="entry name" value="myb_SHAQKYF"/>
    <property type="match status" value="1"/>
</dbReference>
<keyword evidence="5" id="KW-0539">Nucleus</keyword>
<evidence type="ECO:0000256" key="7">
    <source>
        <dbReference type="ARBA" id="ARBA00076145"/>
    </source>
</evidence>
<evidence type="ECO:0000256" key="6">
    <source>
        <dbReference type="ARBA" id="ARBA00068153"/>
    </source>
</evidence>
<sequence>MSLPASAGVVEAARWSREDEKAFENALATVPYPTNDEGAAPATAAEDRWLEAVGARVPGKTMVEVKKHYGLLVEDVNAIDGGRVPIPRYADDSSSSPRSGEQAGKKHSGFSDRKAGTGGFDSGGQCKGGSKSDLERKKGIPWTEEEHRSSIKNIENAVLVEDRLFLLGLEKFGKGDWRSISRNFVVSRTPTQVASHAQKYFIRLNSINRDRRRSSIHDITNVNGGDAPTSQGPITGQGIVNSAPAVGSFINQPPQPNIPAMGIYGTPMGHPVPGHMVSAAVGTPVMIPPGHAPYVMPVAYPIPPTMHQ</sequence>
<reference evidence="10 11" key="2">
    <citation type="journal article" date="2017" name="Nature">
        <title>The Apostasia genome and the evolution of orchids.</title>
        <authorList>
            <person name="Zhang G.Q."/>
            <person name="Liu K.W."/>
            <person name="Li Z."/>
            <person name="Lohaus R."/>
            <person name="Hsiao Y.Y."/>
            <person name="Niu S.C."/>
            <person name="Wang J.Y."/>
            <person name="Lin Y.C."/>
            <person name="Xu Q."/>
            <person name="Chen L.J."/>
            <person name="Yoshida K."/>
            <person name="Fujiwara S."/>
            <person name="Wang Z.W."/>
            <person name="Zhang Y.Q."/>
            <person name="Mitsuda N."/>
            <person name="Wang M."/>
            <person name="Liu G.H."/>
            <person name="Pecoraro L."/>
            <person name="Huang H.X."/>
            <person name="Xiao X.J."/>
            <person name="Lin M."/>
            <person name="Wu X.Y."/>
            <person name="Wu W.L."/>
            <person name="Chen Y.Y."/>
            <person name="Chang S.B."/>
            <person name="Sakamoto S."/>
            <person name="Ohme-Takagi M."/>
            <person name="Yagi M."/>
            <person name="Zeng S.J."/>
            <person name="Shen C.Y."/>
            <person name="Yeh C.M."/>
            <person name="Luo Y.B."/>
            <person name="Tsai W.C."/>
            <person name="Van de Peer Y."/>
            <person name="Liu Z.J."/>
        </authorList>
    </citation>
    <scope>NUCLEOTIDE SEQUENCE [LARGE SCALE GENOMIC DNA]</scope>
    <source>
        <tissue evidence="10">The whole plant</tissue>
    </source>
</reference>
<accession>A0A2I0VP25</accession>
<proteinExistence type="predicted"/>